<protein>
    <submittedName>
        <fullName evidence="2">OsmC family peroxiredoxin</fullName>
    </submittedName>
</protein>
<dbReference type="InterPro" id="IPR036102">
    <property type="entry name" value="OsmC/Ohrsf"/>
</dbReference>
<dbReference type="NCBIfam" id="TIGR03562">
    <property type="entry name" value="osmo_induc_OsmC"/>
    <property type="match status" value="1"/>
</dbReference>
<dbReference type="InterPro" id="IPR052707">
    <property type="entry name" value="OsmC_Ohr_Peroxiredoxin"/>
</dbReference>
<dbReference type="PANTHER" id="PTHR42830:SF1">
    <property type="entry name" value="OSMOTICALLY INDUCIBLE FAMILY PROTEIN"/>
    <property type="match status" value="1"/>
</dbReference>
<dbReference type="Proteomes" id="UP001141629">
    <property type="component" value="Unassembled WGS sequence"/>
</dbReference>
<dbReference type="InterPro" id="IPR015946">
    <property type="entry name" value="KH_dom-like_a/b"/>
</dbReference>
<dbReference type="EMBL" id="JACKVK010000005">
    <property type="protein sequence ID" value="MCV7420540.1"/>
    <property type="molecule type" value="Genomic_DNA"/>
</dbReference>
<dbReference type="GO" id="GO:0004601">
    <property type="term" value="F:peroxidase activity"/>
    <property type="evidence" value="ECO:0007669"/>
    <property type="project" value="InterPro"/>
</dbReference>
<organism evidence="2 3">
    <name type="scientific">Mycobacterium yunnanensis</name>
    <dbReference type="NCBI Taxonomy" id="368477"/>
    <lineage>
        <taxon>Bacteria</taxon>
        <taxon>Bacillati</taxon>
        <taxon>Actinomycetota</taxon>
        <taxon>Actinomycetes</taxon>
        <taxon>Mycobacteriales</taxon>
        <taxon>Mycobacteriaceae</taxon>
        <taxon>Mycobacterium</taxon>
    </lineage>
</organism>
<gene>
    <name evidence="2" type="ORF">H7K45_08305</name>
</gene>
<dbReference type="Gene3D" id="3.30.300.20">
    <property type="match status" value="1"/>
</dbReference>
<evidence type="ECO:0000256" key="1">
    <source>
        <dbReference type="SAM" id="MobiDB-lite"/>
    </source>
</evidence>
<dbReference type="SUPFAM" id="SSF82784">
    <property type="entry name" value="OsmC-like"/>
    <property type="match status" value="1"/>
</dbReference>
<dbReference type="Pfam" id="PF02566">
    <property type="entry name" value="OsmC"/>
    <property type="match status" value="1"/>
</dbReference>
<evidence type="ECO:0000313" key="3">
    <source>
        <dbReference type="Proteomes" id="UP001141629"/>
    </source>
</evidence>
<keyword evidence="3" id="KW-1185">Reference proteome</keyword>
<proteinExistence type="predicted"/>
<dbReference type="InterPro" id="IPR019904">
    <property type="entry name" value="Peroxiredoxin_OsmC"/>
</dbReference>
<name>A0A9X2YZT0_9MYCO</name>
<dbReference type="AlphaFoldDB" id="A0A9X2YZT0"/>
<dbReference type="PANTHER" id="PTHR42830">
    <property type="entry name" value="OSMOTICALLY INDUCIBLE FAMILY PROTEIN"/>
    <property type="match status" value="1"/>
</dbReference>
<dbReference type="InterPro" id="IPR003718">
    <property type="entry name" value="OsmC/Ohr_fam"/>
</dbReference>
<accession>A0A9X2YZT0</accession>
<dbReference type="GO" id="GO:0006979">
    <property type="term" value="P:response to oxidative stress"/>
    <property type="evidence" value="ECO:0007669"/>
    <property type="project" value="InterPro"/>
</dbReference>
<reference evidence="2" key="2">
    <citation type="journal article" date="2022" name="BMC Genomics">
        <title>Comparative genome analysis of mycobacteria focusing on tRNA and non-coding RNA.</title>
        <authorList>
            <person name="Behra P.R.K."/>
            <person name="Pettersson B.M.F."/>
            <person name="Ramesh M."/>
            <person name="Das S."/>
            <person name="Dasgupta S."/>
            <person name="Kirsebom L.A."/>
        </authorList>
    </citation>
    <scope>NUCLEOTIDE SEQUENCE</scope>
    <source>
        <strain evidence="2">DSM 44838</strain>
    </source>
</reference>
<dbReference type="RefSeq" id="WP_263995321.1">
    <property type="nucleotide sequence ID" value="NZ_JACKVK010000005.1"/>
</dbReference>
<evidence type="ECO:0000313" key="2">
    <source>
        <dbReference type="EMBL" id="MCV7420540.1"/>
    </source>
</evidence>
<feature type="compositionally biased region" description="Low complexity" evidence="1">
    <location>
        <begin position="17"/>
        <end position="26"/>
    </location>
</feature>
<feature type="compositionally biased region" description="Polar residues" evidence="1">
    <location>
        <begin position="1"/>
        <end position="12"/>
    </location>
</feature>
<sequence>MPVVTGQSQWNGTFKEGTGTLSTTTSGTIREAPYTYASRFEGAPGAIPEELLVTGHAGCYNHALANIAFKAGASVESISTTAQLTMGTDDQGSDGHGYSVEGIHFVVVADIPGITDDQFVELAEQARALCSISKILTVPITLDASRITTSPATEEEA</sequence>
<feature type="region of interest" description="Disordered" evidence="1">
    <location>
        <begin position="1"/>
        <end position="26"/>
    </location>
</feature>
<comment type="caution">
    <text evidence="2">The sequence shown here is derived from an EMBL/GenBank/DDBJ whole genome shotgun (WGS) entry which is preliminary data.</text>
</comment>
<reference evidence="2" key="1">
    <citation type="submission" date="2020-07" db="EMBL/GenBank/DDBJ databases">
        <authorList>
            <person name="Pettersson B.M.F."/>
            <person name="Behra P.R.K."/>
            <person name="Ramesh M."/>
            <person name="Das S."/>
            <person name="Dasgupta S."/>
            <person name="Kirsebom L.A."/>
        </authorList>
    </citation>
    <scope>NUCLEOTIDE SEQUENCE</scope>
    <source>
        <strain evidence="2">DSM 44838</strain>
    </source>
</reference>